<keyword evidence="3 10" id="KW-0812">Transmembrane</keyword>
<evidence type="ECO:0000256" key="8">
    <source>
        <dbReference type="ARBA" id="ARBA00023136"/>
    </source>
</evidence>
<dbReference type="PANTHER" id="PTHR13466:SF19">
    <property type="entry name" value="NUCLEUS-VACUOLE JUNCTION PROTEIN 2"/>
    <property type="match status" value="1"/>
</dbReference>
<feature type="region of interest" description="Disordered" evidence="9">
    <location>
        <begin position="518"/>
        <end position="539"/>
    </location>
</feature>
<feature type="transmembrane region" description="Helical" evidence="10">
    <location>
        <begin position="7"/>
        <end position="31"/>
    </location>
</feature>
<gene>
    <name evidence="12" type="ORF">POJ06DRAFT_116016</name>
</gene>
<comment type="caution">
    <text evidence="12">The sequence shown here is derived from an EMBL/GenBank/DDBJ whole genome shotgun (WGS) entry which is preliminary data.</text>
</comment>
<protein>
    <recommendedName>
        <fullName evidence="11">SMP-LTD domain-containing protein</fullName>
    </recommendedName>
</protein>
<dbReference type="GeneID" id="80879322"/>
<evidence type="ECO:0000256" key="5">
    <source>
        <dbReference type="ARBA" id="ARBA00022989"/>
    </source>
</evidence>
<evidence type="ECO:0000256" key="4">
    <source>
        <dbReference type="ARBA" id="ARBA00022824"/>
    </source>
</evidence>
<dbReference type="RefSeq" id="XP_056043199.1">
    <property type="nucleotide sequence ID" value="XM_056184156.1"/>
</dbReference>
<feature type="compositionally biased region" description="Polar residues" evidence="9">
    <location>
        <begin position="699"/>
        <end position="708"/>
    </location>
</feature>
<evidence type="ECO:0000256" key="1">
    <source>
        <dbReference type="ARBA" id="ARBA00004586"/>
    </source>
</evidence>
<dbReference type="AlphaFoldDB" id="A0AAD7QQU0"/>
<organism evidence="12 13">
    <name type="scientific">Lipomyces tetrasporus</name>
    <dbReference type="NCBI Taxonomy" id="54092"/>
    <lineage>
        <taxon>Eukaryota</taxon>
        <taxon>Fungi</taxon>
        <taxon>Dikarya</taxon>
        <taxon>Ascomycota</taxon>
        <taxon>Saccharomycotina</taxon>
        <taxon>Lipomycetes</taxon>
        <taxon>Lipomycetales</taxon>
        <taxon>Lipomycetaceae</taxon>
        <taxon>Lipomyces</taxon>
    </lineage>
</organism>
<dbReference type="Proteomes" id="UP001217417">
    <property type="component" value="Unassembled WGS sequence"/>
</dbReference>
<feature type="region of interest" description="Disordered" evidence="9">
    <location>
        <begin position="800"/>
        <end position="1096"/>
    </location>
</feature>
<feature type="compositionally biased region" description="Polar residues" evidence="9">
    <location>
        <begin position="1021"/>
        <end position="1037"/>
    </location>
</feature>
<dbReference type="PANTHER" id="PTHR13466">
    <property type="entry name" value="TEX2 PROTEIN-RELATED"/>
    <property type="match status" value="1"/>
</dbReference>
<feature type="region of interest" description="Disordered" evidence="9">
    <location>
        <begin position="639"/>
        <end position="720"/>
    </location>
</feature>
<dbReference type="PROSITE" id="PS51847">
    <property type="entry name" value="SMP"/>
    <property type="match status" value="1"/>
</dbReference>
<reference evidence="12" key="1">
    <citation type="submission" date="2023-03" db="EMBL/GenBank/DDBJ databases">
        <title>Near-Complete genome sequence of Lipomyces tetrasporous NRRL Y-64009, an oleaginous yeast capable of growing on lignocellulosic hydrolysates.</title>
        <authorList>
            <consortium name="Lawrence Berkeley National Laboratory"/>
            <person name="Jagtap S.S."/>
            <person name="Liu J.-J."/>
            <person name="Walukiewicz H.E."/>
            <person name="Pangilinan J."/>
            <person name="Lipzen A."/>
            <person name="Ahrendt S."/>
            <person name="Koriabine M."/>
            <person name="Cobaugh K."/>
            <person name="Salamov A."/>
            <person name="Yoshinaga Y."/>
            <person name="Ng V."/>
            <person name="Daum C."/>
            <person name="Grigoriev I.V."/>
            <person name="Slininger P.J."/>
            <person name="Dien B.S."/>
            <person name="Jin Y.-S."/>
            <person name="Rao C.V."/>
        </authorList>
    </citation>
    <scope>NUCLEOTIDE SEQUENCE</scope>
    <source>
        <strain evidence="12">NRRL Y-64009</strain>
    </source>
</reference>
<feature type="compositionally biased region" description="Polar residues" evidence="9">
    <location>
        <begin position="987"/>
        <end position="997"/>
    </location>
</feature>
<feature type="compositionally biased region" description="Low complexity" evidence="9">
    <location>
        <begin position="1160"/>
        <end position="1180"/>
    </location>
</feature>
<evidence type="ECO:0000256" key="2">
    <source>
        <dbReference type="ARBA" id="ARBA00022448"/>
    </source>
</evidence>
<evidence type="ECO:0000256" key="7">
    <source>
        <dbReference type="ARBA" id="ARBA00023121"/>
    </source>
</evidence>
<feature type="compositionally biased region" description="Basic and acidic residues" evidence="9">
    <location>
        <begin position="1047"/>
        <end position="1057"/>
    </location>
</feature>
<dbReference type="GO" id="GO:0008289">
    <property type="term" value="F:lipid binding"/>
    <property type="evidence" value="ECO:0007669"/>
    <property type="project" value="UniProtKB-KW"/>
</dbReference>
<keyword evidence="6" id="KW-0445">Lipid transport</keyword>
<feature type="compositionally biased region" description="Low complexity" evidence="9">
    <location>
        <begin position="861"/>
        <end position="876"/>
    </location>
</feature>
<dbReference type="EMBL" id="JARPMG010000006">
    <property type="protein sequence ID" value="KAJ8099749.1"/>
    <property type="molecule type" value="Genomic_DNA"/>
</dbReference>
<feature type="compositionally biased region" description="Low complexity" evidence="9">
    <location>
        <begin position="646"/>
        <end position="692"/>
    </location>
</feature>
<accession>A0AAD7QQU0</accession>
<feature type="compositionally biased region" description="Pro residues" evidence="9">
    <location>
        <begin position="922"/>
        <end position="931"/>
    </location>
</feature>
<feature type="compositionally biased region" description="Low complexity" evidence="9">
    <location>
        <begin position="900"/>
        <end position="919"/>
    </location>
</feature>
<dbReference type="GO" id="GO:0032865">
    <property type="term" value="C:ERMES complex"/>
    <property type="evidence" value="ECO:0007669"/>
    <property type="project" value="TreeGrafter"/>
</dbReference>
<feature type="region of interest" description="Disordered" evidence="9">
    <location>
        <begin position="1113"/>
        <end position="1236"/>
    </location>
</feature>
<evidence type="ECO:0000256" key="6">
    <source>
        <dbReference type="ARBA" id="ARBA00023055"/>
    </source>
</evidence>
<dbReference type="Pfam" id="PF15413">
    <property type="entry name" value="PH_11"/>
    <property type="match status" value="1"/>
</dbReference>
<dbReference type="InterPro" id="IPR019411">
    <property type="entry name" value="MMM1_dom"/>
</dbReference>
<dbReference type="CDD" id="cd21675">
    <property type="entry name" value="SMP_TEX2"/>
    <property type="match status" value="1"/>
</dbReference>
<keyword evidence="2" id="KW-0813">Transport</keyword>
<feature type="compositionally biased region" description="Low complexity" evidence="9">
    <location>
        <begin position="960"/>
        <end position="971"/>
    </location>
</feature>
<keyword evidence="8 10" id="KW-0472">Membrane</keyword>
<proteinExistence type="predicted"/>
<comment type="subcellular location">
    <subcellularLocation>
        <location evidence="1">Endoplasmic reticulum membrane</location>
    </subcellularLocation>
</comment>
<dbReference type="Pfam" id="PF10296">
    <property type="entry name" value="MMM1"/>
    <property type="match status" value="1"/>
</dbReference>
<dbReference type="InterPro" id="IPR031468">
    <property type="entry name" value="SMP_LBD"/>
</dbReference>
<feature type="domain" description="SMP-LTD" evidence="11">
    <location>
        <begin position="303"/>
        <end position="498"/>
    </location>
</feature>
<evidence type="ECO:0000256" key="9">
    <source>
        <dbReference type="SAM" id="MobiDB-lite"/>
    </source>
</evidence>
<keyword evidence="4" id="KW-0256">Endoplasmic reticulum</keyword>
<evidence type="ECO:0000259" key="11">
    <source>
        <dbReference type="PROSITE" id="PS51847"/>
    </source>
</evidence>
<feature type="compositionally biased region" description="Polar residues" evidence="9">
    <location>
        <begin position="1226"/>
        <end position="1236"/>
    </location>
</feature>
<dbReference type="GO" id="GO:0005789">
    <property type="term" value="C:endoplasmic reticulum membrane"/>
    <property type="evidence" value="ECO:0007669"/>
    <property type="project" value="UniProtKB-SubCell"/>
</dbReference>
<name>A0AAD7QQU0_9ASCO</name>
<evidence type="ECO:0000313" key="12">
    <source>
        <dbReference type="EMBL" id="KAJ8099749.1"/>
    </source>
</evidence>
<evidence type="ECO:0000256" key="10">
    <source>
        <dbReference type="SAM" id="Phobius"/>
    </source>
</evidence>
<keyword evidence="13" id="KW-1185">Reference proteome</keyword>
<dbReference type="GO" id="GO:1990456">
    <property type="term" value="P:mitochondrion-endoplasmic reticulum membrane tethering"/>
    <property type="evidence" value="ECO:0007669"/>
    <property type="project" value="TreeGrafter"/>
</dbReference>
<feature type="compositionally biased region" description="Low complexity" evidence="9">
    <location>
        <begin position="1127"/>
        <end position="1140"/>
    </location>
</feature>
<keyword evidence="5 10" id="KW-1133">Transmembrane helix</keyword>
<evidence type="ECO:0000256" key="3">
    <source>
        <dbReference type="ARBA" id="ARBA00022692"/>
    </source>
</evidence>
<sequence>MTSLKTILIAYLVGGVTFIPLVVFGVIYYIYQSLPEVDENGQIIERKEDPTEPPSEEDIQRQKLLEEQENQRKIAEEALKAIEDQIEIGVDAYMAGWLTVSREFPLKRTNGWSSEKNTTLNETAYTSIYKHLMDRKQSAAMSSSSPDVKAKPKPKKHPANTYFAILRHGNLFLYDSPELMNVQQVIVLANHNVSLWPPDVPDGQLFIRRHAICLSPKRSKVLVDELESIPGPPKNAYFLFSDNCSEKEDFYFALLRACKRPVRRTSNGEGLGVGRYPNPDPVTDAYPLQYEQDDIIRLIQTLHSSDAHIPTMWLNALLGRLFLALHKTAVFEDFIKSRIETKLSRVNRPSFLGDITVAKVHSGGSPPYFTNPRLKELNKDGLMTLAADLNYEGDFSVDITTKATLNFGSRFKTREVSLVLSVAFKSLEGRVNLTIKPPPSNRIWYCFESMPKLRMVIEPVVSSRQITYSMVTRVIENRINDALRDSLVAPYMDDLAFYDTETEHFRGGLWDRKVRQTTQKADNVEEPASPIPVTSPVSEPQDIDFNIQSELRHHPDNLSISSSVSVDSDRRSLYDDTTSITSQELKYRKSDIFGGSDEESFRRKRVSGAFSAASAPAIVGTDRVNIVVVDGQVVTKHQDNTVSQYSSPSGSPSHRSSSRSSIRSSVSRSEGERVTNNSLPNNAAASSDNFSAVDDDTKSVTSVETTKGGNHLRSESASTRSFSIGLDSGEERVSLSESVKKWSNKYFASAKKSVSARINTSSGMSSSNPTILREDQIQKKIIESRLAQADEVLMNAPRPHTYPPDAIVSPDLPDSTTQSAEELNEGPSIFAASPARYNPTLTSSSQYGPTKMHIPGLVAHPPSSSGTISTQTISQPIPQPPISPNRRKLTSESGGDSPISSTTAVTSTSVSRTSSLTLTGNAPPPPPPPPSMAQYNQAPSEPRPYAPPSTLAPTELVIVAPTPSSGASSPTTSPPATPSTTSRPSSGNYDVTRTQSYARRKPLRKPLGIPSTEGADDAGPATSTITSTNVVQTTSSPMAEEPELIDLSERKQEHESELVPSVEDYSPTPFPPSNAGTVVAATSSSPPPPGHAEHFDMPPVSFVDLVDEGNSFGLGTFDFNNTLPDYSSSPTNSSSVGSSSWMERGGNMSDTVDAKTNALSATEETSAASAASSSSSSSSSGTVARENILPDVGELSDLPIGDTGDASTVEPSGLKALSEDAERGTAQGTAEWLSSG</sequence>
<keyword evidence="7" id="KW-0446">Lipid-binding</keyword>
<dbReference type="GO" id="GO:0015914">
    <property type="term" value="P:phospholipid transport"/>
    <property type="evidence" value="ECO:0007669"/>
    <property type="project" value="TreeGrafter"/>
</dbReference>
<feature type="compositionally biased region" description="Polar residues" evidence="9">
    <location>
        <begin position="839"/>
        <end position="848"/>
    </location>
</feature>
<evidence type="ECO:0000313" key="13">
    <source>
        <dbReference type="Proteomes" id="UP001217417"/>
    </source>
</evidence>